<sequence>MGGEVVVSKAVFGTLPDGSEVEIFTLKSEQVEARVMNWGGRLVSVKTKDRNGEMAHISLGYDTLEEWLRDTAFFGATVGRVANRIAGGQFELDGQTFQIPQNNGQNALHGGPQGFDKKLWTAKEVPNGVELSLVSPDGDMGFPGTMTVTVTYTLKGSDLHIHYRATSDKTTVVNLTNHAYWNLRGDDRGDITNTRIVINADAFVPTDATSIPTGELPPVEGTPMDFRTEHAIADRADAEYEQLKFAKGYDHTWVLNGDAGTIRVAAQAHEPESGRTLTVKTTQPGMQFYSGNNLKGVLVGRFGKVYTARTGFCFETQHFPDSPNHAHFPSVMLRPGEVFESETVYGFGVK</sequence>
<evidence type="ECO:0000256" key="13">
    <source>
        <dbReference type="PIRSR" id="PIRSR005096-1"/>
    </source>
</evidence>
<dbReference type="Pfam" id="PF01263">
    <property type="entry name" value="Aldose_epim"/>
    <property type="match status" value="1"/>
</dbReference>
<dbReference type="Gene3D" id="2.70.98.10">
    <property type="match status" value="1"/>
</dbReference>
<evidence type="ECO:0000256" key="15">
    <source>
        <dbReference type="PIRSR" id="PIRSR005096-3"/>
    </source>
</evidence>
<reference evidence="16 17" key="1">
    <citation type="submission" date="2019-08" db="EMBL/GenBank/DDBJ databases">
        <title>Complete genome sequence of Terriglobus albidus strain ORNL.</title>
        <authorList>
            <person name="Podar M."/>
        </authorList>
    </citation>
    <scope>NUCLEOTIDE SEQUENCE [LARGE SCALE GENOMIC DNA]</scope>
    <source>
        <strain evidence="16 17">ORNL</strain>
    </source>
</reference>
<dbReference type="InterPro" id="IPR018052">
    <property type="entry name" value="Ald1_epimerase_CS"/>
</dbReference>
<dbReference type="InterPro" id="IPR047215">
    <property type="entry name" value="Galactose_mutarotase-like"/>
</dbReference>
<dbReference type="GO" id="GO:0004034">
    <property type="term" value="F:aldose 1-epimerase activity"/>
    <property type="evidence" value="ECO:0007669"/>
    <property type="project" value="UniProtKB-EC"/>
</dbReference>
<dbReference type="GO" id="GO:0030246">
    <property type="term" value="F:carbohydrate binding"/>
    <property type="evidence" value="ECO:0007669"/>
    <property type="project" value="InterPro"/>
</dbReference>
<evidence type="ECO:0000256" key="11">
    <source>
        <dbReference type="ARBA" id="ARBA00023277"/>
    </source>
</evidence>
<comment type="subunit">
    <text evidence="5">Monomer.</text>
</comment>
<evidence type="ECO:0000256" key="12">
    <source>
        <dbReference type="PIRNR" id="PIRNR005096"/>
    </source>
</evidence>
<comment type="catalytic activity">
    <reaction evidence="1 12">
        <text>alpha-D-glucose = beta-D-glucose</text>
        <dbReference type="Rhea" id="RHEA:10264"/>
        <dbReference type="ChEBI" id="CHEBI:15903"/>
        <dbReference type="ChEBI" id="CHEBI:17925"/>
        <dbReference type="EC" id="5.1.3.3"/>
    </reaction>
</comment>
<dbReference type="Proteomes" id="UP000321820">
    <property type="component" value="Chromosome"/>
</dbReference>
<dbReference type="PANTHER" id="PTHR10091">
    <property type="entry name" value="ALDOSE-1-EPIMERASE"/>
    <property type="match status" value="1"/>
</dbReference>
<name>A0A5B9EFL1_9BACT</name>
<feature type="binding site" evidence="15">
    <location>
        <begin position="83"/>
        <end position="84"/>
    </location>
    <ligand>
        <name>beta-D-galactose</name>
        <dbReference type="ChEBI" id="CHEBI:27667"/>
    </ligand>
</feature>
<evidence type="ECO:0000256" key="2">
    <source>
        <dbReference type="ARBA" id="ARBA00004496"/>
    </source>
</evidence>
<dbReference type="EMBL" id="CP042806">
    <property type="protein sequence ID" value="QEE30828.1"/>
    <property type="molecule type" value="Genomic_DNA"/>
</dbReference>
<dbReference type="InterPro" id="IPR008183">
    <property type="entry name" value="Aldose_1/G6P_1-epimerase"/>
</dbReference>
<comment type="pathway">
    <text evidence="3 12">Carbohydrate metabolism; hexose metabolism.</text>
</comment>
<dbReference type="InterPro" id="IPR011013">
    <property type="entry name" value="Gal_mutarotase_sf_dom"/>
</dbReference>
<evidence type="ECO:0000256" key="7">
    <source>
        <dbReference type="ARBA" id="ARBA00014165"/>
    </source>
</evidence>
<comment type="subcellular location">
    <subcellularLocation>
        <location evidence="2">Cytoplasm</location>
    </subcellularLocation>
</comment>
<keyword evidence="9" id="KW-0597">Phosphoprotein</keyword>
<dbReference type="InterPro" id="IPR014718">
    <property type="entry name" value="GH-type_carb-bd"/>
</dbReference>
<feature type="binding site" evidence="14">
    <location>
        <position position="250"/>
    </location>
    <ligand>
        <name>beta-D-galactose</name>
        <dbReference type="ChEBI" id="CHEBI:27667"/>
    </ligand>
</feature>
<dbReference type="InterPro" id="IPR015443">
    <property type="entry name" value="Aldose_1-epimerase"/>
</dbReference>
<dbReference type="PROSITE" id="PS00545">
    <property type="entry name" value="ALDOSE_1_EPIMERASE"/>
    <property type="match status" value="1"/>
</dbReference>
<dbReference type="KEGG" id="talb:FTW19_24220"/>
<keyword evidence="17" id="KW-1185">Reference proteome</keyword>
<gene>
    <name evidence="16" type="ORF">FTW19_24220</name>
</gene>
<dbReference type="GO" id="GO:0005737">
    <property type="term" value="C:cytoplasm"/>
    <property type="evidence" value="ECO:0007669"/>
    <property type="project" value="UniProtKB-SubCell"/>
</dbReference>
<feature type="binding site" evidence="15">
    <location>
        <begin position="178"/>
        <end position="180"/>
    </location>
    <ligand>
        <name>beta-D-galactose</name>
        <dbReference type="ChEBI" id="CHEBI:27667"/>
    </ligand>
</feature>
<organism evidence="16 17">
    <name type="scientific">Terriglobus albidus</name>
    <dbReference type="NCBI Taxonomy" id="1592106"/>
    <lineage>
        <taxon>Bacteria</taxon>
        <taxon>Pseudomonadati</taxon>
        <taxon>Acidobacteriota</taxon>
        <taxon>Terriglobia</taxon>
        <taxon>Terriglobales</taxon>
        <taxon>Acidobacteriaceae</taxon>
        <taxon>Terriglobus</taxon>
    </lineage>
</organism>
<evidence type="ECO:0000256" key="8">
    <source>
        <dbReference type="ARBA" id="ARBA00022490"/>
    </source>
</evidence>
<protein>
    <recommendedName>
        <fullName evidence="7 12">Aldose 1-epimerase</fullName>
        <ecNumber evidence="6 12">5.1.3.3</ecNumber>
    </recommendedName>
</protein>
<feature type="active site" description="Proton donor" evidence="13">
    <location>
        <position position="178"/>
    </location>
</feature>
<comment type="similarity">
    <text evidence="4 12">Belongs to the aldose epimerase family.</text>
</comment>
<dbReference type="UniPathway" id="UPA00242"/>
<evidence type="ECO:0000256" key="10">
    <source>
        <dbReference type="ARBA" id="ARBA00023235"/>
    </source>
</evidence>
<proteinExistence type="inferred from homology"/>
<dbReference type="GO" id="GO:0006006">
    <property type="term" value="P:glucose metabolic process"/>
    <property type="evidence" value="ECO:0007669"/>
    <property type="project" value="TreeGrafter"/>
</dbReference>
<dbReference type="FunFam" id="2.70.98.10:FF:000003">
    <property type="entry name" value="Aldose 1-epimerase"/>
    <property type="match status" value="1"/>
</dbReference>
<evidence type="ECO:0000256" key="4">
    <source>
        <dbReference type="ARBA" id="ARBA00006206"/>
    </source>
</evidence>
<evidence type="ECO:0000256" key="9">
    <source>
        <dbReference type="ARBA" id="ARBA00022553"/>
    </source>
</evidence>
<evidence type="ECO:0000256" key="1">
    <source>
        <dbReference type="ARBA" id="ARBA00001614"/>
    </source>
</evidence>
<dbReference type="GO" id="GO:0033499">
    <property type="term" value="P:galactose catabolic process via UDP-galactose, Leloir pathway"/>
    <property type="evidence" value="ECO:0007669"/>
    <property type="project" value="TreeGrafter"/>
</dbReference>
<evidence type="ECO:0000256" key="3">
    <source>
        <dbReference type="ARBA" id="ARBA00005028"/>
    </source>
</evidence>
<evidence type="ECO:0000256" key="5">
    <source>
        <dbReference type="ARBA" id="ARBA00011245"/>
    </source>
</evidence>
<dbReference type="PIRSF" id="PIRSF005096">
    <property type="entry name" value="GALM"/>
    <property type="match status" value="1"/>
</dbReference>
<evidence type="ECO:0000256" key="6">
    <source>
        <dbReference type="ARBA" id="ARBA00013185"/>
    </source>
</evidence>
<accession>A0A5B9EFL1</accession>
<evidence type="ECO:0000313" key="16">
    <source>
        <dbReference type="EMBL" id="QEE30828.1"/>
    </source>
</evidence>
<evidence type="ECO:0000256" key="14">
    <source>
        <dbReference type="PIRSR" id="PIRSR005096-2"/>
    </source>
</evidence>
<dbReference type="EC" id="5.1.3.3" evidence="6 12"/>
<dbReference type="OrthoDB" id="9779408at2"/>
<dbReference type="SUPFAM" id="SSF74650">
    <property type="entry name" value="Galactose mutarotase-like"/>
    <property type="match status" value="1"/>
</dbReference>
<keyword evidence="11 12" id="KW-0119">Carbohydrate metabolism</keyword>
<keyword evidence="8" id="KW-0963">Cytoplasm</keyword>
<feature type="active site" description="Proton acceptor" evidence="13">
    <location>
        <position position="315"/>
    </location>
</feature>
<dbReference type="PANTHER" id="PTHR10091:SF0">
    <property type="entry name" value="GALACTOSE MUTAROTASE"/>
    <property type="match status" value="1"/>
</dbReference>
<evidence type="ECO:0000313" key="17">
    <source>
        <dbReference type="Proteomes" id="UP000321820"/>
    </source>
</evidence>
<dbReference type="NCBIfam" id="NF008277">
    <property type="entry name" value="PRK11055.1"/>
    <property type="match status" value="1"/>
</dbReference>
<keyword evidence="10 12" id="KW-0413">Isomerase</keyword>
<dbReference type="AlphaFoldDB" id="A0A5B9EFL1"/>
<dbReference type="CDD" id="cd09019">
    <property type="entry name" value="galactose_mutarotase_like"/>
    <property type="match status" value="1"/>
</dbReference>